<dbReference type="PROSITE" id="PS50127">
    <property type="entry name" value="UBC_2"/>
    <property type="match status" value="1"/>
</dbReference>
<dbReference type="InterPro" id="IPR000608">
    <property type="entry name" value="UBC"/>
</dbReference>
<dbReference type="GO" id="GO:0032446">
    <property type="term" value="P:protein modification by small protein conjugation"/>
    <property type="evidence" value="ECO:0007669"/>
    <property type="project" value="UniProtKB-ARBA"/>
</dbReference>
<evidence type="ECO:0000313" key="4">
    <source>
        <dbReference type="WBParaSite" id="GPUH_0001254201-mRNA-1"/>
    </source>
</evidence>
<dbReference type="EMBL" id="UYRT01079388">
    <property type="protein sequence ID" value="VDN20609.1"/>
    <property type="molecule type" value="Genomic_DNA"/>
</dbReference>
<protein>
    <submittedName>
        <fullName evidence="4">UBIQUITIN_CONJUGAT_2 domain-containing protein</fullName>
    </submittedName>
</protein>
<organism evidence="4">
    <name type="scientific">Gongylonema pulchrum</name>
    <dbReference type="NCBI Taxonomy" id="637853"/>
    <lineage>
        <taxon>Eukaryota</taxon>
        <taxon>Metazoa</taxon>
        <taxon>Ecdysozoa</taxon>
        <taxon>Nematoda</taxon>
        <taxon>Chromadorea</taxon>
        <taxon>Rhabditida</taxon>
        <taxon>Spirurina</taxon>
        <taxon>Spiruromorpha</taxon>
        <taxon>Spiruroidea</taxon>
        <taxon>Gongylonematidae</taxon>
        <taxon>Gongylonema</taxon>
    </lineage>
</organism>
<dbReference type="PANTHER" id="PTHR24067">
    <property type="entry name" value="UBIQUITIN-CONJUGATING ENZYME E2"/>
    <property type="match status" value="1"/>
</dbReference>
<evidence type="ECO:0000313" key="2">
    <source>
        <dbReference type="EMBL" id="VDN20609.1"/>
    </source>
</evidence>
<accession>A0A183DUY7</accession>
<evidence type="ECO:0000259" key="1">
    <source>
        <dbReference type="PROSITE" id="PS50127"/>
    </source>
</evidence>
<name>A0A183DUY7_9BILA</name>
<sequence>MDNPGSRPAKEIFGVELGEYDGPRFADKSFLAAMSARRIFQELEQLKKEPVPCCLASPAGDDITRWIIVITGPKDSVYADGTFFVEMEFPRMYPYSCPRVCFFFQKSVVSDEDLSPRCQHKR</sequence>
<dbReference type="WBParaSite" id="GPUH_0001254201-mRNA-1">
    <property type="protein sequence ID" value="GPUH_0001254201-mRNA-1"/>
    <property type="gene ID" value="GPUH_0001254201"/>
</dbReference>
<proteinExistence type="predicted"/>
<dbReference type="Proteomes" id="UP000271098">
    <property type="component" value="Unassembled WGS sequence"/>
</dbReference>
<dbReference type="AlphaFoldDB" id="A0A183DUY7"/>
<dbReference type="CDD" id="cd00195">
    <property type="entry name" value="UBCc_UEV"/>
    <property type="match status" value="1"/>
</dbReference>
<evidence type="ECO:0000313" key="3">
    <source>
        <dbReference type="Proteomes" id="UP000271098"/>
    </source>
</evidence>
<keyword evidence="3" id="KW-1185">Reference proteome</keyword>
<dbReference type="Gene3D" id="3.10.110.10">
    <property type="entry name" value="Ubiquitin Conjugating Enzyme"/>
    <property type="match status" value="1"/>
</dbReference>
<dbReference type="Pfam" id="PF00179">
    <property type="entry name" value="UQ_con"/>
    <property type="match status" value="1"/>
</dbReference>
<dbReference type="InterPro" id="IPR016135">
    <property type="entry name" value="UBQ-conjugating_enzyme/RWD"/>
</dbReference>
<reference evidence="2 3" key="2">
    <citation type="submission" date="2018-11" db="EMBL/GenBank/DDBJ databases">
        <authorList>
            <consortium name="Pathogen Informatics"/>
        </authorList>
    </citation>
    <scope>NUCLEOTIDE SEQUENCE [LARGE SCALE GENOMIC DNA]</scope>
</reference>
<feature type="domain" description="UBC core" evidence="1">
    <location>
        <begin position="34"/>
        <end position="122"/>
    </location>
</feature>
<gene>
    <name evidence="2" type="ORF">GPUH_LOCUS12528</name>
</gene>
<dbReference type="SUPFAM" id="SSF54495">
    <property type="entry name" value="UBC-like"/>
    <property type="match status" value="1"/>
</dbReference>
<dbReference type="InterPro" id="IPR050113">
    <property type="entry name" value="Ub_conjugating_enzyme"/>
</dbReference>
<reference evidence="4" key="1">
    <citation type="submission" date="2016-06" db="UniProtKB">
        <authorList>
            <consortium name="WormBaseParasite"/>
        </authorList>
    </citation>
    <scope>IDENTIFICATION</scope>
</reference>
<dbReference type="OrthoDB" id="10069349at2759"/>